<evidence type="ECO:0000256" key="1">
    <source>
        <dbReference type="SAM" id="MobiDB-lite"/>
    </source>
</evidence>
<feature type="compositionally biased region" description="Polar residues" evidence="1">
    <location>
        <begin position="36"/>
        <end position="49"/>
    </location>
</feature>
<feature type="compositionally biased region" description="Acidic residues" evidence="1">
    <location>
        <begin position="89"/>
        <end position="132"/>
    </location>
</feature>
<feature type="compositionally biased region" description="Basic and acidic residues" evidence="1">
    <location>
        <begin position="69"/>
        <end position="88"/>
    </location>
</feature>
<feature type="region of interest" description="Disordered" evidence="1">
    <location>
        <begin position="1"/>
        <end position="23"/>
    </location>
</feature>
<accession>A0A6L2NUA4</accession>
<protein>
    <submittedName>
        <fullName evidence="2">Uncharacterized protein</fullName>
    </submittedName>
</protein>
<dbReference type="AlphaFoldDB" id="A0A6L2NUA4"/>
<organism evidence="2">
    <name type="scientific">Tanacetum cinerariifolium</name>
    <name type="common">Dalmatian daisy</name>
    <name type="synonym">Chrysanthemum cinerariifolium</name>
    <dbReference type="NCBI Taxonomy" id="118510"/>
    <lineage>
        <taxon>Eukaryota</taxon>
        <taxon>Viridiplantae</taxon>
        <taxon>Streptophyta</taxon>
        <taxon>Embryophyta</taxon>
        <taxon>Tracheophyta</taxon>
        <taxon>Spermatophyta</taxon>
        <taxon>Magnoliopsida</taxon>
        <taxon>eudicotyledons</taxon>
        <taxon>Gunneridae</taxon>
        <taxon>Pentapetalae</taxon>
        <taxon>asterids</taxon>
        <taxon>campanulids</taxon>
        <taxon>Asterales</taxon>
        <taxon>Asteraceae</taxon>
        <taxon>Asteroideae</taxon>
        <taxon>Anthemideae</taxon>
        <taxon>Anthemidinae</taxon>
        <taxon>Tanacetum</taxon>
    </lineage>
</organism>
<comment type="caution">
    <text evidence="2">The sequence shown here is derived from an EMBL/GenBank/DDBJ whole genome shotgun (WGS) entry which is preliminary data.</text>
</comment>
<dbReference type="EMBL" id="BKCJ010009790">
    <property type="protein sequence ID" value="GEU88622.1"/>
    <property type="molecule type" value="Genomic_DNA"/>
</dbReference>
<feature type="region of interest" description="Disordered" evidence="1">
    <location>
        <begin position="36"/>
        <end position="137"/>
    </location>
</feature>
<proteinExistence type="predicted"/>
<reference evidence="2" key="1">
    <citation type="journal article" date="2019" name="Sci. Rep.">
        <title>Draft genome of Tanacetum cinerariifolium, the natural source of mosquito coil.</title>
        <authorList>
            <person name="Yamashiro T."/>
            <person name="Shiraishi A."/>
            <person name="Satake H."/>
            <person name="Nakayama K."/>
        </authorList>
    </citation>
    <scope>NUCLEOTIDE SEQUENCE</scope>
</reference>
<gene>
    <name evidence="2" type="ORF">Tci_060600</name>
</gene>
<evidence type="ECO:0000313" key="2">
    <source>
        <dbReference type="EMBL" id="GEU88622.1"/>
    </source>
</evidence>
<name>A0A6L2NUA4_TANCI</name>
<sequence length="188" mass="21974">MSKGRNLGRKESKAHQSCSPLKYLSPASIKDLNKNSSALKRVHSVNSVVILNKDSDTEEEKEDVSSTNTHEHDLESMVRRKEEAKEQGKEEDEMGTVEEVEELFEDEESEMETEEEVEEVFYDETEEEEDDDTKYHNSPLPLAFKELVYHEWLLKNPQPSWVKMKIRSKNPRNTKISCMIRHILKKHP</sequence>